<dbReference type="Pfam" id="PF03720">
    <property type="entry name" value="UDPG_MGDP_dh_C"/>
    <property type="match status" value="1"/>
</dbReference>
<comment type="pathway">
    <text evidence="1">Nucleotide-sugar biosynthesis; UDP-alpha-D-glucuronate biosynthesis; UDP-alpha-D-glucuronate from UDP-alpha-D-glucose: step 1/1.</text>
</comment>
<sequence length="416" mass="45379">MKTAVVGSWHLASVYAVGLGTLGHEVRLVAPPEVSAGYETGKPPVFEPGLEEGIQNLRRAGRLSFSSDIHDPANAVEVCFIAEDCKVSASGVDLAAFQSLFDEVAGAHPWKVLAISSQLPLGTCREFSRAYPGIAITYFPEFLRLGTALERFLKPDFIVVGGSEPSAQAVLEFFSAIQCPKFAVSLEEAEMSKHAANAFVATTVSFISELTKFSERYNVDLEKIGEILRHDKRIGPKAYVMPGMGFSGETVERDIRVLLDLSRRNGFDLPMLREVINVNNEHNGFIEKKLAERMPEVRGKRIGFLGATYRPFTSTLRGSLFLPLMEKLAAAGAAVALWDPNIESSPFAKPSAKEVFDGADAVVIAVSKPAFRELDFASLVGRMRGRILIDAANLLDRERVKALAVDYASIGRGRMP</sequence>
<evidence type="ECO:0000256" key="9">
    <source>
        <dbReference type="PIRSR" id="PIRSR500134-3"/>
    </source>
</evidence>
<dbReference type="PIRSF" id="PIRSF000124">
    <property type="entry name" value="UDPglc_GDPman_dh"/>
    <property type="match status" value="1"/>
</dbReference>
<dbReference type="EC" id="1.1.1.22" evidence="3 7"/>
<dbReference type="GO" id="GO:0051287">
    <property type="term" value="F:NAD binding"/>
    <property type="evidence" value="ECO:0007669"/>
    <property type="project" value="InterPro"/>
</dbReference>
<evidence type="ECO:0000256" key="2">
    <source>
        <dbReference type="ARBA" id="ARBA00006601"/>
    </source>
</evidence>
<keyword evidence="4 7" id="KW-0560">Oxidoreductase</keyword>
<evidence type="ECO:0000256" key="3">
    <source>
        <dbReference type="ARBA" id="ARBA00012954"/>
    </source>
</evidence>
<gene>
    <name evidence="11" type="ORF">HY474_01805</name>
</gene>
<keyword evidence="5 7" id="KW-0520">NAD</keyword>
<dbReference type="InterPro" id="IPR008927">
    <property type="entry name" value="6-PGluconate_DH-like_C_sf"/>
</dbReference>
<dbReference type="InterPro" id="IPR036220">
    <property type="entry name" value="UDP-Glc/GDP-Man_DH_C_sf"/>
</dbReference>
<dbReference type="NCBIfam" id="TIGR03026">
    <property type="entry name" value="NDP-sugDHase"/>
    <property type="match status" value="1"/>
</dbReference>
<dbReference type="InterPro" id="IPR028357">
    <property type="entry name" value="UDPglc_DH_bac"/>
</dbReference>
<dbReference type="SMART" id="SM00984">
    <property type="entry name" value="UDPG_MGDP_dh_C"/>
    <property type="match status" value="1"/>
</dbReference>
<dbReference type="Pfam" id="PF00984">
    <property type="entry name" value="UDPG_MGDP_dh"/>
    <property type="match status" value="1"/>
</dbReference>
<evidence type="ECO:0000256" key="4">
    <source>
        <dbReference type="ARBA" id="ARBA00023002"/>
    </source>
</evidence>
<comment type="similarity">
    <text evidence="2 7">Belongs to the UDP-glucose/GDP-mannose dehydrogenase family.</text>
</comment>
<dbReference type="InterPro" id="IPR014027">
    <property type="entry name" value="UDP-Glc/GDP-Man_DH_C"/>
</dbReference>
<dbReference type="InterPro" id="IPR001732">
    <property type="entry name" value="UDP-Glc/GDP-Man_DH_N"/>
</dbReference>
<dbReference type="PANTHER" id="PTHR43750">
    <property type="entry name" value="UDP-GLUCOSE 6-DEHYDROGENASE TUAD"/>
    <property type="match status" value="1"/>
</dbReference>
<organism evidence="11 12">
    <name type="scientific">Candidatus Sungiibacteriota bacterium</name>
    <dbReference type="NCBI Taxonomy" id="2750080"/>
    <lineage>
        <taxon>Bacteria</taxon>
        <taxon>Candidatus Sungiibacteriota</taxon>
    </lineage>
</organism>
<dbReference type="Gene3D" id="3.40.50.720">
    <property type="entry name" value="NAD(P)-binding Rossmann-like Domain"/>
    <property type="match status" value="2"/>
</dbReference>
<evidence type="ECO:0000313" key="12">
    <source>
        <dbReference type="Proteomes" id="UP000704960"/>
    </source>
</evidence>
<dbReference type="GO" id="GO:0000271">
    <property type="term" value="P:polysaccharide biosynthetic process"/>
    <property type="evidence" value="ECO:0007669"/>
    <property type="project" value="InterPro"/>
</dbReference>
<dbReference type="Pfam" id="PF03721">
    <property type="entry name" value="UDPG_MGDP_dh_N"/>
    <property type="match status" value="1"/>
</dbReference>
<comment type="caution">
    <text evidence="11">The sequence shown here is derived from an EMBL/GenBank/DDBJ whole genome shotgun (WGS) entry which is preliminary data.</text>
</comment>
<dbReference type="SUPFAM" id="SSF52413">
    <property type="entry name" value="UDP-glucose/GDP-mannose dehydrogenase C-terminal domain"/>
    <property type="match status" value="1"/>
</dbReference>
<dbReference type="SUPFAM" id="SSF51735">
    <property type="entry name" value="NAD(P)-binding Rossmann-fold domains"/>
    <property type="match status" value="1"/>
</dbReference>
<evidence type="ECO:0000256" key="7">
    <source>
        <dbReference type="PIRNR" id="PIRNR000124"/>
    </source>
</evidence>
<feature type="domain" description="UDP-glucose/GDP-mannose dehydrogenase C-terminal" evidence="10">
    <location>
        <begin position="303"/>
        <end position="397"/>
    </location>
</feature>
<dbReference type="InterPro" id="IPR014026">
    <property type="entry name" value="UDP-Glc/GDP-Man_DH_dimer"/>
</dbReference>
<dbReference type="AlphaFoldDB" id="A0A932YVV8"/>
<dbReference type="InterPro" id="IPR036291">
    <property type="entry name" value="NAD(P)-bd_dom_sf"/>
</dbReference>
<dbReference type="SUPFAM" id="SSF48179">
    <property type="entry name" value="6-phosphogluconate dehydrogenase C-terminal domain-like"/>
    <property type="match status" value="1"/>
</dbReference>
<name>A0A932YVV8_9BACT</name>
<dbReference type="Proteomes" id="UP000704960">
    <property type="component" value="Unassembled WGS sequence"/>
</dbReference>
<evidence type="ECO:0000256" key="5">
    <source>
        <dbReference type="ARBA" id="ARBA00023027"/>
    </source>
</evidence>
<evidence type="ECO:0000313" key="11">
    <source>
        <dbReference type="EMBL" id="MBI4132346.1"/>
    </source>
</evidence>
<accession>A0A932YVV8</accession>
<dbReference type="EMBL" id="JACQMJ010000008">
    <property type="protein sequence ID" value="MBI4132346.1"/>
    <property type="molecule type" value="Genomic_DNA"/>
</dbReference>
<evidence type="ECO:0000256" key="6">
    <source>
        <dbReference type="ARBA" id="ARBA00047473"/>
    </source>
</evidence>
<proteinExistence type="inferred from homology"/>
<comment type="catalytic activity">
    <reaction evidence="6 7">
        <text>UDP-alpha-D-glucose + 2 NAD(+) + H2O = UDP-alpha-D-glucuronate + 2 NADH + 3 H(+)</text>
        <dbReference type="Rhea" id="RHEA:23596"/>
        <dbReference type="ChEBI" id="CHEBI:15377"/>
        <dbReference type="ChEBI" id="CHEBI:15378"/>
        <dbReference type="ChEBI" id="CHEBI:57540"/>
        <dbReference type="ChEBI" id="CHEBI:57945"/>
        <dbReference type="ChEBI" id="CHEBI:58052"/>
        <dbReference type="ChEBI" id="CHEBI:58885"/>
        <dbReference type="EC" id="1.1.1.22"/>
    </reaction>
</comment>
<protein>
    <recommendedName>
        <fullName evidence="3 7">UDP-glucose 6-dehydrogenase</fullName>
        <ecNumber evidence="3 7">1.1.1.22</ecNumber>
    </recommendedName>
</protein>
<dbReference type="PIRSF" id="PIRSF500134">
    <property type="entry name" value="UDPglc_DH_bac"/>
    <property type="match status" value="1"/>
</dbReference>
<evidence type="ECO:0000256" key="1">
    <source>
        <dbReference type="ARBA" id="ARBA00004701"/>
    </source>
</evidence>
<feature type="binding site" evidence="8">
    <location>
        <position position="193"/>
    </location>
    <ligand>
        <name>substrate</name>
    </ligand>
</feature>
<dbReference type="Gene3D" id="1.20.5.100">
    <property type="entry name" value="Cytochrome c1, transmembrane anchor, C-terminal"/>
    <property type="match status" value="1"/>
</dbReference>
<dbReference type="GO" id="GO:0003979">
    <property type="term" value="F:UDP-glucose 6-dehydrogenase activity"/>
    <property type="evidence" value="ECO:0007669"/>
    <property type="project" value="UniProtKB-EC"/>
</dbReference>
<reference evidence="11" key="1">
    <citation type="submission" date="2020-07" db="EMBL/GenBank/DDBJ databases">
        <title>Huge and variable diversity of episymbiotic CPR bacteria and DPANN archaea in groundwater ecosystems.</title>
        <authorList>
            <person name="He C.Y."/>
            <person name="Keren R."/>
            <person name="Whittaker M."/>
            <person name="Farag I.F."/>
            <person name="Doudna J."/>
            <person name="Cate J.H.D."/>
            <person name="Banfield J.F."/>
        </authorList>
    </citation>
    <scope>NUCLEOTIDE SEQUENCE</scope>
    <source>
        <strain evidence="11">NC_groundwater_1226_Ag_S-0.1um_59_124</strain>
    </source>
</reference>
<evidence type="ECO:0000259" key="10">
    <source>
        <dbReference type="SMART" id="SM00984"/>
    </source>
</evidence>
<feature type="binding site" evidence="9">
    <location>
        <position position="317"/>
    </location>
    <ligand>
        <name>NAD(+)</name>
        <dbReference type="ChEBI" id="CHEBI:57540"/>
    </ligand>
</feature>
<dbReference type="InterPro" id="IPR017476">
    <property type="entry name" value="UDP-Glc/GDP-Man"/>
</dbReference>
<dbReference type="PANTHER" id="PTHR43750:SF3">
    <property type="entry name" value="UDP-GLUCOSE 6-DEHYDROGENASE TUAD"/>
    <property type="match status" value="1"/>
</dbReference>
<feature type="binding site" evidence="8">
    <location>
        <begin position="239"/>
        <end position="243"/>
    </location>
    <ligand>
        <name>substrate</name>
    </ligand>
</feature>
<evidence type="ECO:0000256" key="8">
    <source>
        <dbReference type="PIRSR" id="PIRSR500134-2"/>
    </source>
</evidence>